<organism evidence="1 2">
    <name type="scientific">Belliella buryatensis</name>
    <dbReference type="NCBI Taxonomy" id="1500549"/>
    <lineage>
        <taxon>Bacteria</taxon>
        <taxon>Pseudomonadati</taxon>
        <taxon>Bacteroidota</taxon>
        <taxon>Cytophagia</taxon>
        <taxon>Cytophagales</taxon>
        <taxon>Cyclobacteriaceae</taxon>
        <taxon>Belliella</taxon>
    </lineage>
</organism>
<sequence>MGQSFIKTSYLAWFKNLLGFLMVISNCRSIQIFNESIKTSIQRFFGLTTASDVNSGFQISNFQVLVITVEETHSGATLKS</sequence>
<accession>A0A239BK81</accession>
<dbReference type="Proteomes" id="UP000198480">
    <property type="component" value="Unassembled WGS sequence"/>
</dbReference>
<reference evidence="2" key="1">
    <citation type="submission" date="2017-06" db="EMBL/GenBank/DDBJ databases">
        <authorList>
            <person name="Varghese N."/>
            <person name="Submissions S."/>
        </authorList>
    </citation>
    <scope>NUCLEOTIDE SEQUENCE [LARGE SCALE GENOMIC DNA]</scope>
    <source>
        <strain evidence="2">5C</strain>
    </source>
</reference>
<keyword evidence="2" id="KW-1185">Reference proteome</keyword>
<gene>
    <name evidence="1" type="ORF">SAMN06295967_1031</name>
</gene>
<dbReference type="AlphaFoldDB" id="A0A239BK81"/>
<dbReference type="EMBL" id="FZOK01000003">
    <property type="protein sequence ID" value="SNS07434.1"/>
    <property type="molecule type" value="Genomic_DNA"/>
</dbReference>
<protein>
    <submittedName>
        <fullName evidence="1">Uncharacterized protein</fullName>
    </submittedName>
</protein>
<proteinExistence type="predicted"/>
<name>A0A239BK81_9BACT</name>
<evidence type="ECO:0000313" key="2">
    <source>
        <dbReference type="Proteomes" id="UP000198480"/>
    </source>
</evidence>
<evidence type="ECO:0000313" key="1">
    <source>
        <dbReference type="EMBL" id="SNS07434.1"/>
    </source>
</evidence>